<keyword evidence="3" id="KW-1185">Reference proteome</keyword>
<feature type="domain" description="VOC" evidence="1">
    <location>
        <begin position="1"/>
        <end position="116"/>
    </location>
</feature>
<reference evidence="2 3" key="2">
    <citation type="submission" date="2020-01" db="EMBL/GenBank/DDBJ databases">
        <title>Clostridiaceae sp. nov. isolated from the gut of human by culturomics.</title>
        <authorList>
            <person name="Chang Y."/>
        </authorList>
    </citation>
    <scope>NUCLEOTIDE SEQUENCE [LARGE SCALE GENOMIC DNA]</scope>
    <source>
        <strain evidence="2 3">DONG20-135</strain>
    </source>
</reference>
<organism evidence="2 3">
    <name type="scientific">Copranaerobaculum intestinale</name>
    <dbReference type="NCBI Taxonomy" id="2692629"/>
    <lineage>
        <taxon>Bacteria</taxon>
        <taxon>Bacillati</taxon>
        <taxon>Bacillota</taxon>
        <taxon>Erysipelotrichia</taxon>
        <taxon>Erysipelotrichales</taxon>
        <taxon>Erysipelotrichaceae</taxon>
        <taxon>Copranaerobaculum</taxon>
    </lineage>
</organism>
<proteinExistence type="predicted"/>
<dbReference type="InterPro" id="IPR029068">
    <property type="entry name" value="Glyas_Bleomycin-R_OHBP_Dase"/>
</dbReference>
<protein>
    <recommendedName>
        <fullName evidence="1">VOC domain-containing protein</fullName>
    </recommendedName>
</protein>
<sequence length="119" mass="14137">MNSFVAFYPCRDIEETKTFYTNVLHFPIWHEQYKAVIFDTGYGYLGFAQYADKPLATSVIISFNCQDEVEVDAMYKRFYEMDEIHLLSYPKRQDGFDVYSFFIEDPNGYQLEFQKILGL</sequence>
<evidence type="ECO:0000313" key="2">
    <source>
        <dbReference type="EMBL" id="MXQ74542.1"/>
    </source>
</evidence>
<dbReference type="RefSeq" id="WP_160625926.1">
    <property type="nucleotide sequence ID" value="NZ_WUUQ01000009.1"/>
</dbReference>
<dbReference type="CDD" id="cd06587">
    <property type="entry name" value="VOC"/>
    <property type="match status" value="1"/>
</dbReference>
<reference evidence="2 3" key="1">
    <citation type="submission" date="2019-12" db="EMBL/GenBank/DDBJ databases">
        <authorList>
            <person name="Yang R."/>
        </authorList>
    </citation>
    <scope>NUCLEOTIDE SEQUENCE [LARGE SCALE GENOMIC DNA]</scope>
    <source>
        <strain evidence="2 3">DONG20-135</strain>
    </source>
</reference>
<gene>
    <name evidence="2" type="ORF">GSF08_11455</name>
</gene>
<dbReference type="Proteomes" id="UP000434036">
    <property type="component" value="Unassembled WGS sequence"/>
</dbReference>
<dbReference type="Gene3D" id="3.10.180.10">
    <property type="entry name" value="2,3-Dihydroxybiphenyl 1,2-Dioxygenase, domain 1"/>
    <property type="match status" value="1"/>
</dbReference>
<dbReference type="AlphaFoldDB" id="A0A6N8U9G8"/>
<dbReference type="Pfam" id="PF00903">
    <property type="entry name" value="Glyoxalase"/>
    <property type="match status" value="1"/>
</dbReference>
<dbReference type="InterPro" id="IPR037523">
    <property type="entry name" value="VOC_core"/>
</dbReference>
<comment type="caution">
    <text evidence="2">The sequence shown here is derived from an EMBL/GenBank/DDBJ whole genome shotgun (WGS) entry which is preliminary data.</text>
</comment>
<dbReference type="EMBL" id="WUUQ01000009">
    <property type="protein sequence ID" value="MXQ74542.1"/>
    <property type="molecule type" value="Genomic_DNA"/>
</dbReference>
<dbReference type="PROSITE" id="PS51819">
    <property type="entry name" value="VOC"/>
    <property type="match status" value="1"/>
</dbReference>
<name>A0A6N8U9G8_9FIRM</name>
<accession>A0A6N8U9G8</accession>
<dbReference type="SUPFAM" id="SSF54593">
    <property type="entry name" value="Glyoxalase/Bleomycin resistance protein/Dihydroxybiphenyl dioxygenase"/>
    <property type="match status" value="1"/>
</dbReference>
<evidence type="ECO:0000313" key="3">
    <source>
        <dbReference type="Proteomes" id="UP000434036"/>
    </source>
</evidence>
<dbReference type="InterPro" id="IPR004360">
    <property type="entry name" value="Glyas_Fos-R_dOase_dom"/>
</dbReference>
<evidence type="ECO:0000259" key="1">
    <source>
        <dbReference type="PROSITE" id="PS51819"/>
    </source>
</evidence>